<dbReference type="GO" id="GO:0043565">
    <property type="term" value="F:sequence-specific DNA binding"/>
    <property type="evidence" value="ECO:0007669"/>
    <property type="project" value="TreeGrafter"/>
</dbReference>
<evidence type="ECO:0000256" key="7">
    <source>
        <dbReference type="SAM" id="MobiDB-lite"/>
    </source>
</evidence>
<dbReference type="RefSeq" id="XP_069227155.1">
    <property type="nucleotide sequence ID" value="XM_069376719.1"/>
</dbReference>
<dbReference type="GO" id="GO:0045944">
    <property type="term" value="P:positive regulation of transcription by RNA polymerase II"/>
    <property type="evidence" value="ECO:0007669"/>
    <property type="project" value="TreeGrafter"/>
</dbReference>
<feature type="domain" description="Zn(2)-C6 fungal-type" evidence="8">
    <location>
        <begin position="11"/>
        <end position="41"/>
    </location>
</feature>
<reference evidence="9 10" key="1">
    <citation type="journal article" date="2020" name="Microbiol. Resour. Announc.">
        <title>Draft Genome Sequence of a Cladosporium Species Isolated from the Mesophotic Ascidian Didemnum maculosum.</title>
        <authorList>
            <person name="Gioti A."/>
            <person name="Siaperas R."/>
            <person name="Nikolaivits E."/>
            <person name="Le Goff G."/>
            <person name="Ouazzani J."/>
            <person name="Kotoulas G."/>
            <person name="Topakas E."/>
        </authorList>
    </citation>
    <scope>NUCLEOTIDE SEQUENCE [LARGE SCALE GENOMIC DNA]</scope>
    <source>
        <strain evidence="9 10">TM138-S3</strain>
    </source>
</reference>
<evidence type="ECO:0000256" key="5">
    <source>
        <dbReference type="ARBA" id="ARBA00023163"/>
    </source>
</evidence>
<proteinExistence type="predicted"/>
<evidence type="ECO:0000256" key="2">
    <source>
        <dbReference type="ARBA" id="ARBA00022723"/>
    </source>
</evidence>
<dbReference type="PANTHER" id="PTHR47540:SF6">
    <property type="entry name" value="ZN(II)2CYS6 TRANSCRIPTION FACTOR (EUROFUNG)"/>
    <property type="match status" value="1"/>
</dbReference>
<name>A0AB34KG30_9PEZI</name>
<dbReference type="Pfam" id="PF04082">
    <property type="entry name" value="Fungal_trans"/>
    <property type="match status" value="1"/>
</dbReference>
<keyword evidence="6" id="KW-0539">Nucleus</keyword>
<dbReference type="AlphaFoldDB" id="A0AB34KG30"/>
<keyword evidence="5" id="KW-0804">Transcription</keyword>
<dbReference type="GO" id="GO:0008270">
    <property type="term" value="F:zinc ion binding"/>
    <property type="evidence" value="ECO:0007669"/>
    <property type="project" value="InterPro"/>
</dbReference>
<evidence type="ECO:0000256" key="1">
    <source>
        <dbReference type="ARBA" id="ARBA00004123"/>
    </source>
</evidence>
<dbReference type="InterPro" id="IPR001138">
    <property type="entry name" value="Zn2Cys6_DnaBD"/>
</dbReference>
<dbReference type="InterPro" id="IPR051711">
    <property type="entry name" value="Stress_Response_Reg"/>
</dbReference>
<dbReference type="PROSITE" id="PS50048">
    <property type="entry name" value="ZN2_CY6_FUNGAL_2"/>
    <property type="match status" value="1"/>
</dbReference>
<dbReference type="GeneID" id="96009557"/>
<gene>
    <name evidence="9" type="ORF">WHR41_08115</name>
</gene>
<dbReference type="SUPFAM" id="SSF57701">
    <property type="entry name" value="Zn2/Cys6 DNA-binding domain"/>
    <property type="match status" value="1"/>
</dbReference>
<accession>A0AB34KG30</accession>
<evidence type="ECO:0000256" key="3">
    <source>
        <dbReference type="ARBA" id="ARBA00023015"/>
    </source>
</evidence>
<dbReference type="InterPro" id="IPR036864">
    <property type="entry name" value="Zn2-C6_fun-type_DNA-bd_sf"/>
</dbReference>
<keyword evidence="4" id="KW-0238">DNA-binding</keyword>
<dbReference type="Pfam" id="PF00172">
    <property type="entry name" value="Zn_clus"/>
    <property type="match status" value="1"/>
</dbReference>
<keyword evidence="2" id="KW-0479">Metal-binding</keyword>
<feature type="compositionally biased region" description="Polar residues" evidence="7">
    <location>
        <begin position="82"/>
        <end position="91"/>
    </location>
</feature>
<feature type="region of interest" description="Disordered" evidence="7">
    <location>
        <begin position="76"/>
        <end position="97"/>
    </location>
</feature>
<evidence type="ECO:0000256" key="4">
    <source>
        <dbReference type="ARBA" id="ARBA00023125"/>
    </source>
</evidence>
<keyword evidence="10" id="KW-1185">Reference proteome</keyword>
<sequence length="623" mass="69913">MSSTPSKRPIACRECHKKKVKCSGNGPPCTACSQAALDCAYPARDKKVKIGQRYLDNVLEENRRLSALVATGSPVDARASSGAVSSQTTPRADNADRNPVLEEHPWFIVHDDLPIYINETADGAFATRLRQTASTKPVNHLPRVHFLSDDTLRSLSEAAPVWPSASRLRFLVHTAMETACKTWHIVRKTVIDGDVQSLTNDPASINWLTASRLWALMAIGDAFSSRCSLPDQPFPGAVFWARAMQLVNMPMERPRLDLVEVHILLSFYAALMNRRHTAVQLSAESLRISVILGLHIEISDTQLKDPILREHRCRLWWTAYRFDRLWAGRIGVPPSIADESIEIRLPSDEGLPASSGDFRDSEHLIMSVRLSRMHSLSINTLYVWKRQLTSFSERVQAAVRSLRDWAEELPEHLKLKSDQPVEPRVQYLHLSFNQAVIVVTRPILLHVFRQSLPRQSNQTAQTQQFSDPALSLATACVRYARQSMDLLKRSWADGTFLTFDYFHVQFLFSSATILLISALLQGAGWASDREDFLLACSFLHQLEQNGNMAAKEFSAHVDALKSMILEDAVAGDAAVGHPVVAENPPLQDFLDFPEIDLDFMESDAQWLEFQDVFWPEMGSAPGP</sequence>
<dbReference type="GO" id="GO:0006351">
    <property type="term" value="P:DNA-templated transcription"/>
    <property type="evidence" value="ECO:0007669"/>
    <property type="project" value="InterPro"/>
</dbReference>
<dbReference type="GO" id="GO:0000981">
    <property type="term" value="F:DNA-binding transcription factor activity, RNA polymerase II-specific"/>
    <property type="evidence" value="ECO:0007669"/>
    <property type="project" value="InterPro"/>
</dbReference>
<comment type="subcellular location">
    <subcellularLocation>
        <location evidence="1">Nucleus</location>
    </subcellularLocation>
</comment>
<dbReference type="EMBL" id="JAAQHG020000029">
    <property type="protein sequence ID" value="KAL1584049.1"/>
    <property type="molecule type" value="Genomic_DNA"/>
</dbReference>
<evidence type="ECO:0000256" key="6">
    <source>
        <dbReference type="ARBA" id="ARBA00023242"/>
    </source>
</evidence>
<comment type="caution">
    <text evidence="9">The sequence shown here is derived from an EMBL/GenBank/DDBJ whole genome shotgun (WGS) entry which is preliminary data.</text>
</comment>
<dbReference type="SMART" id="SM00906">
    <property type="entry name" value="Fungal_trans"/>
    <property type="match status" value="1"/>
</dbReference>
<dbReference type="GO" id="GO:0005634">
    <property type="term" value="C:nucleus"/>
    <property type="evidence" value="ECO:0007669"/>
    <property type="project" value="UniProtKB-SubCell"/>
</dbReference>
<dbReference type="CDD" id="cd00067">
    <property type="entry name" value="GAL4"/>
    <property type="match status" value="1"/>
</dbReference>
<dbReference type="CDD" id="cd12148">
    <property type="entry name" value="fungal_TF_MHR"/>
    <property type="match status" value="1"/>
</dbReference>
<dbReference type="Gene3D" id="4.10.240.10">
    <property type="entry name" value="Zn(2)-C6 fungal-type DNA-binding domain"/>
    <property type="match status" value="1"/>
</dbReference>
<evidence type="ECO:0000313" key="10">
    <source>
        <dbReference type="Proteomes" id="UP000803884"/>
    </source>
</evidence>
<dbReference type="PANTHER" id="PTHR47540">
    <property type="entry name" value="THIAMINE REPRESSIBLE GENES REGULATORY PROTEIN THI5"/>
    <property type="match status" value="1"/>
</dbReference>
<organism evidence="9 10">
    <name type="scientific">Cladosporium halotolerans</name>
    <dbReference type="NCBI Taxonomy" id="1052096"/>
    <lineage>
        <taxon>Eukaryota</taxon>
        <taxon>Fungi</taxon>
        <taxon>Dikarya</taxon>
        <taxon>Ascomycota</taxon>
        <taxon>Pezizomycotina</taxon>
        <taxon>Dothideomycetes</taxon>
        <taxon>Dothideomycetidae</taxon>
        <taxon>Cladosporiales</taxon>
        <taxon>Cladosporiaceae</taxon>
        <taxon>Cladosporium</taxon>
    </lineage>
</organism>
<dbReference type="PROSITE" id="PS00463">
    <property type="entry name" value="ZN2_CY6_FUNGAL_1"/>
    <property type="match status" value="1"/>
</dbReference>
<dbReference type="InterPro" id="IPR007219">
    <property type="entry name" value="XnlR_reg_dom"/>
</dbReference>
<dbReference type="SMART" id="SM00066">
    <property type="entry name" value="GAL4"/>
    <property type="match status" value="1"/>
</dbReference>
<dbReference type="Proteomes" id="UP000803884">
    <property type="component" value="Unassembled WGS sequence"/>
</dbReference>
<keyword evidence="3" id="KW-0805">Transcription regulation</keyword>
<evidence type="ECO:0000313" key="9">
    <source>
        <dbReference type="EMBL" id="KAL1584049.1"/>
    </source>
</evidence>
<protein>
    <recommendedName>
        <fullName evidence="8">Zn(2)-C6 fungal-type domain-containing protein</fullName>
    </recommendedName>
</protein>
<evidence type="ECO:0000259" key="8">
    <source>
        <dbReference type="PROSITE" id="PS50048"/>
    </source>
</evidence>